<dbReference type="Pfam" id="PF03796">
    <property type="entry name" value="DnaB_C"/>
    <property type="match status" value="1"/>
</dbReference>
<keyword evidence="2" id="KW-0347">Helicase</keyword>
<dbReference type="InterPro" id="IPR027417">
    <property type="entry name" value="P-loop_NTPase"/>
</dbReference>
<dbReference type="GO" id="GO:0016787">
    <property type="term" value="F:hydrolase activity"/>
    <property type="evidence" value="ECO:0007669"/>
    <property type="project" value="UniProtKB-KW"/>
</dbReference>
<dbReference type="Gene3D" id="3.40.50.300">
    <property type="entry name" value="P-loop containing nucleotide triphosphate hydrolases"/>
    <property type="match status" value="1"/>
</dbReference>
<dbReference type="InterPro" id="IPR007694">
    <property type="entry name" value="DNA_helicase_DnaB-like_C"/>
</dbReference>
<dbReference type="GO" id="GO:0006260">
    <property type="term" value="P:DNA replication"/>
    <property type="evidence" value="ECO:0007669"/>
    <property type="project" value="InterPro"/>
</dbReference>
<dbReference type="SUPFAM" id="SSF52540">
    <property type="entry name" value="P-loop containing nucleoside triphosphate hydrolases"/>
    <property type="match status" value="1"/>
</dbReference>
<sequence>MINNISTLSSEFIIINFIFSNLNLSKKVFDVLNKNDFFFETTKQYFLQKKFFYKIKFIDEKIIFSHLKNLLEKSKKRKMLKILFNISFELIFNENINETIFDKINFLQSFKKNNLFIKKINYINLLKNYFSKKESFLFTGYKKFDNLLNGLQRGNLIILAGRPSIGKTSFSLNIIKNLILSNKRIIIFSLEMTTMQIFIRLISIILEIDQNNFIKNNFNKIDIKKISFFMKNINFDYLIIKDCSNLSSNDIESQLEYYKKNNMNIEIIIIDYIQLMKSEFYSNNRVLEISDISRSLKLIAKHFNCVVIALSQLNRLIEYRIEKIPILSDLRDSGSIEQDADIVIFLHKKNFNFVDVLISKNRNGPLGIVNFIFKNEYTKFLQI</sequence>
<proteinExistence type="predicted"/>
<keyword evidence="2" id="KW-0378">Hydrolase</keyword>
<dbReference type="GO" id="GO:0005829">
    <property type="term" value="C:cytosol"/>
    <property type="evidence" value="ECO:0007669"/>
    <property type="project" value="TreeGrafter"/>
</dbReference>
<keyword evidence="2" id="KW-0547">Nucleotide-binding</keyword>
<gene>
    <name evidence="2" type="ORF">BW244_0066</name>
</gene>
<protein>
    <submittedName>
        <fullName evidence="2">Replicative DNA helicase</fullName>
        <ecNumber evidence="2">3.6.1.-</ecNumber>
    </submittedName>
</protein>
<dbReference type="GO" id="GO:0003678">
    <property type="term" value="F:DNA helicase activity"/>
    <property type="evidence" value="ECO:0007669"/>
    <property type="project" value="InterPro"/>
</dbReference>
<dbReference type="AlphaFoldDB" id="A0A1U9RRE8"/>
<name>A0A1U9RRE8_CARRU</name>
<reference evidence="2 3" key="1">
    <citation type="submission" date="2017-02" db="EMBL/GenBank/DDBJ databases">
        <title>Complete Genome of Candidatus Carsonella ruddii strain BC, a Nutritional Endosymbiont of Bactericera cockerelli.</title>
        <authorList>
            <person name="Riley A.B."/>
            <person name="Kim D.H."/>
            <person name="Hansen A.K."/>
        </authorList>
    </citation>
    <scope>NUCLEOTIDE SEQUENCE [LARGE SCALE GENOMIC DNA]</scope>
    <source>
        <strain evidence="2 3">BC</strain>
    </source>
</reference>
<evidence type="ECO:0000259" key="1">
    <source>
        <dbReference type="PROSITE" id="PS51199"/>
    </source>
</evidence>
<dbReference type="PANTHER" id="PTHR30153">
    <property type="entry name" value="REPLICATIVE DNA HELICASE DNAB"/>
    <property type="match status" value="1"/>
</dbReference>
<dbReference type="Proteomes" id="UP000189666">
    <property type="component" value="Chromosome"/>
</dbReference>
<dbReference type="RefSeq" id="WP_211118588.1">
    <property type="nucleotide sequence ID" value="NZ_CP019943.1"/>
</dbReference>
<dbReference type="EMBL" id="CP019943">
    <property type="protein sequence ID" value="AQU89484.1"/>
    <property type="molecule type" value="Genomic_DNA"/>
</dbReference>
<accession>A0A1U9RRE8</accession>
<organism evidence="2 3">
    <name type="scientific">Carsonella ruddii</name>
    <dbReference type="NCBI Taxonomy" id="114186"/>
    <lineage>
        <taxon>Bacteria</taxon>
        <taxon>Pseudomonadati</taxon>
        <taxon>Pseudomonadota</taxon>
        <taxon>Gammaproteobacteria</taxon>
        <taxon>Oceanospirillales</taxon>
        <taxon>Halomonadaceae</taxon>
        <taxon>Zymobacter group</taxon>
        <taxon>Candidatus Carsonella</taxon>
    </lineage>
</organism>
<evidence type="ECO:0000313" key="2">
    <source>
        <dbReference type="EMBL" id="AQU89484.1"/>
    </source>
</evidence>
<evidence type="ECO:0000313" key="3">
    <source>
        <dbReference type="Proteomes" id="UP000189666"/>
    </source>
</evidence>
<dbReference type="PROSITE" id="PS51199">
    <property type="entry name" value="SF4_HELICASE"/>
    <property type="match status" value="1"/>
</dbReference>
<feature type="domain" description="SF4 helicase" evidence="1">
    <location>
        <begin position="130"/>
        <end position="383"/>
    </location>
</feature>
<dbReference type="GO" id="GO:0005524">
    <property type="term" value="F:ATP binding"/>
    <property type="evidence" value="ECO:0007669"/>
    <property type="project" value="InterPro"/>
</dbReference>
<keyword evidence="2" id="KW-0067">ATP-binding</keyword>
<dbReference type="PANTHER" id="PTHR30153:SF2">
    <property type="entry name" value="REPLICATIVE DNA HELICASE"/>
    <property type="match status" value="1"/>
</dbReference>
<dbReference type="EC" id="3.6.1.-" evidence="2"/>